<dbReference type="Gene3D" id="3.30.300.30">
    <property type="match status" value="1"/>
</dbReference>
<evidence type="ECO:0000256" key="3">
    <source>
        <dbReference type="ARBA" id="ARBA00004651"/>
    </source>
</evidence>
<evidence type="ECO:0000256" key="17">
    <source>
        <dbReference type="ARBA" id="ARBA00060276"/>
    </source>
</evidence>
<evidence type="ECO:0000256" key="13">
    <source>
        <dbReference type="ARBA" id="ARBA00023055"/>
    </source>
</evidence>
<dbReference type="GO" id="GO:0004467">
    <property type="term" value="F:long-chain fatty acid-CoA ligase activity"/>
    <property type="evidence" value="ECO:0007669"/>
    <property type="project" value="TreeGrafter"/>
</dbReference>
<dbReference type="EMBL" id="KV745078">
    <property type="protein sequence ID" value="OCK78141.1"/>
    <property type="molecule type" value="Genomic_DNA"/>
</dbReference>
<dbReference type="GO" id="GO:0005811">
    <property type="term" value="C:lipid droplet"/>
    <property type="evidence" value="ECO:0007669"/>
    <property type="project" value="UniProtKB-SubCell"/>
</dbReference>
<keyword evidence="9" id="KW-0812">Transmembrane</keyword>
<dbReference type="SUPFAM" id="SSF56801">
    <property type="entry name" value="Acetyl-CoA synthetase-like"/>
    <property type="match status" value="1"/>
</dbReference>
<feature type="domain" description="AMP-dependent synthetase/ligase" evidence="20">
    <location>
        <begin position="58"/>
        <end position="441"/>
    </location>
</feature>
<evidence type="ECO:0000256" key="12">
    <source>
        <dbReference type="ARBA" id="ARBA00022989"/>
    </source>
</evidence>
<evidence type="ECO:0000256" key="6">
    <source>
        <dbReference type="ARBA" id="ARBA00022475"/>
    </source>
</evidence>
<dbReference type="FunFam" id="3.40.50.12780:FF:000019">
    <property type="entry name" value="Long-chain fatty acid transporter"/>
    <property type="match status" value="1"/>
</dbReference>
<dbReference type="InterPro" id="IPR020845">
    <property type="entry name" value="AMP-binding_CS"/>
</dbReference>
<organism evidence="21 22">
    <name type="scientific">Lepidopterella palustris CBS 459.81</name>
    <dbReference type="NCBI Taxonomy" id="1314670"/>
    <lineage>
        <taxon>Eukaryota</taxon>
        <taxon>Fungi</taxon>
        <taxon>Dikarya</taxon>
        <taxon>Ascomycota</taxon>
        <taxon>Pezizomycotina</taxon>
        <taxon>Dothideomycetes</taxon>
        <taxon>Pleosporomycetidae</taxon>
        <taxon>Mytilinidiales</taxon>
        <taxon>Argynnaceae</taxon>
        <taxon>Lepidopterella</taxon>
    </lineage>
</organism>
<gene>
    <name evidence="21" type="ORF">K432DRAFT_384087</name>
</gene>
<dbReference type="GO" id="GO:0044539">
    <property type="term" value="P:long-chain fatty acid import into cell"/>
    <property type="evidence" value="ECO:0007669"/>
    <property type="project" value="TreeGrafter"/>
</dbReference>
<keyword evidence="13" id="KW-0445">Lipid transport</keyword>
<dbReference type="Pfam" id="PF00501">
    <property type="entry name" value="AMP-binding"/>
    <property type="match status" value="1"/>
</dbReference>
<dbReference type="InterPro" id="IPR042099">
    <property type="entry name" value="ANL_N_sf"/>
</dbReference>
<keyword evidence="8" id="KW-0551">Lipid droplet</keyword>
<evidence type="ECO:0000256" key="8">
    <source>
        <dbReference type="ARBA" id="ARBA00022677"/>
    </source>
</evidence>
<evidence type="ECO:0000256" key="10">
    <source>
        <dbReference type="ARBA" id="ARBA00022741"/>
    </source>
</evidence>
<keyword evidence="10" id="KW-0547">Nucleotide-binding</keyword>
<dbReference type="Gene3D" id="3.40.50.12780">
    <property type="entry name" value="N-terminal domain of ligase-like"/>
    <property type="match status" value="1"/>
</dbReference>
<sequence length="647" mass="72777">MALSTTAASVAATTAVASYLDAKLHLTKDLRTLYYLWLQGRDTKKAVKTNRQSLWYWFEAQVKRLPAQEQCIWSREGCYTWAEAHAQSCRYAQFFLENGIQPGEIISFYLMNSPEFMFAFIGLWAIGAAPAMINYNLGGDALVHCVKISGSKVLLVDEEGGCRQRIEEVRDRIEAMGMKIIIHDKALKGEICRMEPRRPEGKYRRGVTQDFPMCLFYTSGTTGHPKACSFPMSRTGGLARPRVWNVGIKAGPNGDRWYNCMPLYHGTGCTVAVSCMMSGVTLCIGKRFSTSRFWGDIRDSDSTAFVYVGETARYLLAAPPSPKDKEHRVKIMLGNGLRPDVWRRFEERFGIENVSEFFNSTEGVFGLLNVCKGPYLTSAVGHHGAILRYMLRNSYFPVEVDHDTNAIVRDPVTGFGKRKPFEEGGEIVVNIPNESTFVGYWGNPEATKTKFERNLFKIGDLYYRTGDALRRTKDGRWFFMDRLGDTFRWKSENVSTAEVAQCLGHFPGVVEANVYGVEVPGHDGRAGCAALFIDPAARPNFPYNALLAHARANLPKYAVPVFIRVISNPAPMHNQKQNKAPFRKDGIDLRRMKERAKSEGKEDEVDKVLWCPYSLGHPRVAGMEDQEGYVEFKVEDLDGLRAGVAKL</sequence>
<proteinExistence type="inferred from homology"/>
<evidence type="ECO:0000256" key="1">
    <source>
        <dbReference type="ARBA" id="ARBA00004502"/>
    </source>
</evidence>
<dbReference type="InterPro" id="IPR045851">
    <property type="entry name" value="AMP-bd_C_sf"/>
</dbReference>
<dbReference type="GO" id="GO:0005778">
    <property type="term" value="C:peroxisomal membrane"/>
    <property type="evidence" value="ECO:0007669"/>
    <property type="project" value="UniProtKB-SubCell"/>
</dbReference>
<dbReference type="PROSITE" id="PS00455">
    <property type="entry name" value="AMP_BINDING"/>
    <property type="match status" value="1"/>
</dbReference>
<evidence type="ECO:0000313" key="22">
    <source>
        <dbReference type="Proteomes" id="UP000250266"/>
    </source>
</evidence>
<dbReference type="GO" id="GO:0005324">
    <property type="term" value="F:long-chain fatty acid transmembrane transporter activity"/>
    <property type="evidence" value="ECO:0007669"/>
    <property type="project" value="TreeGrafter"/>
</dbReference>
<evidence type="ECO:0000256" key="4">
    <source>
        <dbReference type="ARBA" id="ARBA00006432"/>
    </source>
</evidence>
<dbReference type="InterPro" id="IPR000873">
    <property type="entry name" value="AMP-dep_synth/lig_dom"/>
</dbReference>
<evidence type="ECO:0000256" key="2">
    <source>
        <dbReference type="ARBA" id="ARBA00004585"/>
    </source>
</evidence>
<dbReference type="PANTHER" id="PTHR43107">
    <property type="entry name" value="LONG-CHAIN FATTY ACID TRANSPORT PROTEIN"/>
    <property type="match status" value="1"/>
</dbReference>
<keyword evidence="6" id="KW-1003">Cell membrane</keyword>
<evidence type="ECO:0000313" key="21">
    <source>
        <dbReference type="EMBL" id="OCK78141.1"/>
    </source>
</evidence>
<evidence type="ECO:0000256" key="15">
    <source>
        <dbReference type="ARBA" id="ARBA00023140"/>
    </source>
</evidence>
<reference evidence="21 22" key="1">
    <citation type="journal article" date="2016" name="Nat. Commun.">
        <title>Ectomycorrhizal ecology is imprinted in the genome of the dominant symbiotic fungus Cenococcum geophilum.</title>
        <authorList>
            <consortium name="DOE Joint Genome Institute"/>
            <person name="Peter M."/>
            <person name="Kohler A."/>
            <person name="Ohm R.A."/>
            <person name="Kuo A."/>
            <person name="Krutzmann J."/>
            <person name="Morin E."/>
            <person name="Arend M."/>
            <person name="Barry K.W."/>
            <person name="Binder M."/>
            <person name="Choi C."/>
            <person name="Clum A."/>
            <person name="Copeland A."/>
            <person name="Grisel N."/>
            <person name="Haridas S."/>
            <person name="Kipfer T."/>
            <person name="LaButti K."/>
            <person name="Lindquist E."/>
            <person name="Lipzen A."/>
            <person name="Maire R."/>
            <person name="Meier B."/>
            <person name="Mihaltcheva S."/>
            <person name="Molinier V."/>
            <person name="Murat C."/>
            <person name="Poggeler S."/>
            <person name="Quandt C.A."/>
            <person name="Sperisen C."/>
            <person name="Tritt A."/>
            <person name="Tisserant E."/>
            <person name="Crous P.W."/>
            <person name="Henrissat B."/>
            <person name="Nehls U."/>
            <person name="Egli S."/>
            <person name="Spatafora J.W."/>
            <person name="Grigoriev I.V."/>
            <person name="Martin F.M."/>
        </authorList>
    </citation>
    <scope>NUCLEOTIDE SEQUENCE [LARGE SCALE GENOMIC DNA]</scope>
    <source>
        <strain evidence="21 22">CBS 459.81</strain>
    </source>
</reference>
<keyword evidence="22" id="KW-1185">Reference proteome</keyword>
<evidence type="ECO:0000256" key="14">
    <source>
        <dbReference type="ARBA" id="ARBA00023136"/>
    </source>
</evidence>
<evidence type="ECO:0000256" key="5">
    <source>
        <dbReference type="ARBA" id="ARBA00022448"/>
    </source>
</evidence>
<accession>A0A8E2E681</accession>
<dbReference type="GO" id="GO:0005524">
    <property type="term" value="F:ATP binding"/>
    <property type="evidence" value="ECO:0007669"/>
    <property type="project" value="UniProtKB-KW"/>
</dbReference>
<evidence type="ECO:0000256" key="7">
    <source>
        <dbReference type="ARBA" id="ARBA00022598"/>
    </source>
</evidence>
<comment type="subcellular location">
    <subcellularLocation>
        <location evidence="3">Cell membrane</location>
        <topology evidence="3">Multi-pass membrane protein</topology>
    </subcellularLocation>
    <subcellularLocation>
        <location evidence="1">Lipid droplet</location>
    </subcellularLocation>
    <subcellularLocation>
        <location evidence="2">Peroxisome membrane</location>
        <topology evidence="2">Multi-pass membrane protein</topology>
    </subcellularLocation>
</comment>
<evidence type="ECO:0000256" key="11">
    <source>
        <dbReference type="ARBA" id="ARBA00022840"/>
    </source>
</evidence>
<keyword evidence="7" id="KW-0436">Ligase</keyword>
<evidence type="ECO:0000256" key="16">
    <source>
        <dbReference type="ARBA" id="ARBA00051585"/>
    </source>
</evidence>
<evidence type="ECO:0000256" key="9">
    <source>
        <dbReference type="ARBA" id="ARBA00022692"/>
    </source>
</evidence>
<dbReference type="OrthoDB" id="196650at2759"/>
<keyword evidence="11" id="KW-0067">ATP-binding</keyword>
<keyword evidence="14" id="KW-0472">Membrane</keyword>
<evidence type="ECO:0000256" key="18">
    <source>
        <dbReference type="ARBA" id="ARBA00068795"/>
    </source>
</evidence>
<keyword evidence="15" id="KW-0576">Peroxisome</keyword>
<protein>
    <recommendedName>
        <fullName evidence="18">Very long-chain fatty acid transport protein</fullName>
    </recommendedName>
    <alternativeName>
        <fullName evidence="19">Very-long-chain acyl-CoA synthetase</fullName>
    </alternativeName>
</protein>
<comment type="function">
    <text evidence="17">Acyl-CoA synthetase required for both the import of long chain fatty acids (LCFAs) (C14-C18) and the activation very long chain fatty acids (VLCFAs) (C20-C26) by esterification of the fatty acids into metabolically active CoA-thioesters for subsequent degradation or incorporation into phospholipids. The transport and fatty acyl-CoA synthetase activities are genetically separable and are thus independent activities. Esterifies VLCFAs in the peroxisome matrix. The VLCFAs are actively transported into peroxisomes by a PXA1-PXA2 heterodimeric transporter in the peroxisomal membrane.</text>
</comment>
<dbReference type="GO" id="GO:0009898">
    <property type="term" value="C:cytoplasmic side of plasma membrane"/>
    <property type="evidence" value="ECO:0007669"/>
    <property type="project" value="TreeGrafter"/>
</dbReference>
<keyword evidence="12" id="KW-1133">Transmembrane helix</keyword>
<keyword evidence="5" id="KW-0813">Transport</keyword>
<evidence type="ECO:0000256" key="19">
    <source>
        <dbReference type="ARBA" id="ARBA00078285"/>
    </source>
</evidence>
<dbReference type="Proteomes" id="UP000250266">
    <property type="component" value="Unassembled WGS sequence"/>
</dbReference>
<dbReference type="AlphaFoldDB" id="A0A8E2E681"/>
<comment type="catalytic activity">
    <reaction evidence="16">
        <text>a very long-chain fatty acid + ATP + CoA = a very long-chain fatty acyl-CoA + AMP + diphosphate</text>
        <dbReference type="Rhea" id="RHEA:54536"/>
        <dbReference type="ChEBI" id="CHEBI:30616"/>
        <dbReference type="ChEBI" id="CHEBI:33019"/>
        <dbReference type="ChEBI" id="CHEBI:57287"/>
        <dbReference type="ChEBI" id="CHEBI:58950"/>
        <dbReference type="ChEBI" id="CHEBI:138261"/>
        <dbReference type="ChEBI" id="CHEBI:456215"/>
    </reaction>
</comment>
<comment type="similarity">
    <text evidence="4">Belongs to the ATP-dependent AMP-binding enzyme family.</text>
</comment>
<evidence type="ECO:0000259" key="20">
    <source>
        <dbReference type="Pfam" id="PF00501"/>
    </source>
</evidence>
<name>A0A8E2E681_9PEZI</name>
<dbReference type="PANTHER" id="PTHR43107:SF6">
    <property type="entry name" value="ACYL-COA SYNTHETASE FAMILY PROTEIN (CEFD1), PUTATIVE (AFU_ORTHOLOGUE AFUA_6G03630)-RELATED"/>
    <property type="match status" value="1"/>
</dbReference>